<dbReference type="PANTHER" id="PTHR30572">
    <property type="entry name" value="MEMBRANE COMPONENT OF TRANSPORTER-RELATED"/>
    <property type="match status" value="1"/>
</dbReference>
<dbReference type="InterPro" id="IPR003838">
    <property type="entry name" value="ABC3_permease_C"/>
</dbReference>
<keyword evidence="2" id="KW-1003">Cell membrane</keyword>
<feature type="transmembrane region" description="Helical" evidence="7">
    <location>
        <begin position="664"/>
        <end position="685"/>
    </location>
</feature>
<dbReference type="HOGENOM" id="CLU_332546_0_0_11"/>
<accession>A0A097IJB1</accession>
<feature type="transmembrane region" description="Helical" evidence="7">
    <location>
        <begin position="711"/>
        <end position="729"/>
    </location>
</feature>
<sequence length="785" mass="84107">MSTLIAASRPTRRDVRRHPGRILAAVLLITIPVWLLAHFLVTTQSADVPNKELHSSHQVRWTGQGEPPALTPLLPDGFTAVKLAQGVIRLDGQDFTAGESTRVSGNDVLLPRGERDLLEVERGDTLASEATTFTYAEPTPGYYPLVAPGQLTPSDDADTWWSIAGPTTLDDEQIRRLEDAGFSYSGRWDAMGPDIYLVLAVASSVISMLAGAVILLTLLAPAFTTSVSRQTRNFALMASQGATPRQLFASVLTYGLIAGLIGSSLGVAGGMVTAWFHWRLNYPGWPVTVAWWHLPLLWVAGVAAATVAAWLPAWIVSRTSITQGLQGATNDRMMSWRRWMFLGPVLLTVALTSCAVALLLPEQLWPVFELLMACAQLCGFLGVVLSAPAVVFLAGRFTGPLSVVLALRDLRRQSLRSVPAVAAIALVASGMTFLVSMGETQDRHTRDIYAESYADGTFTVNTAQLESGSVLDEKRIRTEIEDILGPVRWGTVEGITSGPDTYRYLSFSDIDLPGGCSDQHCLFSGQSSTLFEGNFTGSTVIATPDVLRAMRVDPALADSEQVLVSSRLEMDSADFRITSYDDDGTEENLGESLTLPVASVLPGPQQSLLPTRAVMERLGVHTDQLGLVGTANHQITEQQARELEELSAVGSVQSLRGSDSRLDLLLQTAGTTAALILLATLVLTLSRGPARRQKTLLDAVGAPPGLTGRYFAFYGGAITVLGGLLGVVAGHAAEFVLSDPGARSAFVPVWYLTAAVLIIAPLASTGIGFLLAPRGLDRERLPDRA</sequence>
<feature type="transmembrane region" description="Helical" evidence="7">
    <location>
        <begin position="749"/>
        <end position="772"/>
    </location>
</feature>
<evidence type="ECO:0000256" key="1">
    <source>
        <dbReference type="ARBA" id="ARBA00004651"/>
    </source>
</evidence>
<feature type="transmembrane region" description="Helical" evidence="7">
    <location>
        <begin position="296"/>
        <end position="317"/>
    </location>
</feature>
<feature type="transmembrane region" description="Helical" evidence="7">
    <location>
        <begin position="338"/>
        <end position="358"/>
    </location>
</feature>
<evidence type="ECO:0000313" key="9">
    <source>
        <dbReference type="EMBL" id="AIT62237.1"/>
    </source>
</evidence>
<evidence type="ECO:0000256" key="7">
    <source>
        <dbReference type="SAM" id="Phobius"/>
    </source>
</evidence>
<evidence type="ECO:0000256" key="5">
    <source>
        <dbReference type="ARBA" id="ARBA00023136"/>
    </source>
</evidence>
<feature type="transmembrane region" description="Helical" evidence="7">
    <location>
        <begin position="195"/>
        <end position="226"/>
    </location>
</feature>
<evidence type="ECO:0000259" key="8">
    <source>
        <dbReference type="Pfam" id="PF02687"/>
    </source>
</evidence>
<evidence type="ECO:0000256" key="4">
    <source>
        <dbReference type="ARBA" id="ARBA00022989"/>
    </source>
</evidence>
<evidence type="ECO:0000256" key="2">
    <source>
        <dbReference type="ARBA" id="ARBA00022475"/>
    </source>
</evidence>
<evidence type="ECO:0000256" key="6">
    <source>
        <dbReference type="ARBA" id="ARBA00038076"/>
    </source>
</evidence>
<gene>
    <name evidence="9" type="ORF">CDOO_04220</name>
</gene>
<dbReference type="PANTHER" id="PTHR30572:SF4">
    <property type="entry name" value="ABC TRANSPORTER PERMEASE YTRF"/>
    <property type="match status" value="1"/>
</dbReference>
<dbReference type="InterPro" id="IPR050250">
    <property type="entry name" value="Macrolide_Exporter_MacB"/>
</dbReference>
<keyword evidence="3 7" id="KW-0812">Transmembrane</keyword>
<dbReference type="RefSeq" id="WP_018021949.1">
    <property type="nucleotide sequence ID" value="NZ_AQUX01000004.1"/>
</dbReference>
<keyword evidence="4 7" id="KW-1133">Transmembrane helix</keyword>
<dbReference type="AlphaFoldDB" id="A0A097IJB1"/>
<proteinExistence type="inferred from homology"/>
<dbReference type="Proteomes" id="UP000029914">
    <property type="component" value="Chromosome"/>
</dbReference>
<feature type="transmembrane region" description="Helical" evidence="7">
    <location>
        <begin position="21"/>
        <end position="41"/>
    </location>
</feature>
<comment type="similarity">
    <text evidence="6">Belongs to the ABC-4 integral membrane protein family.</text>
</comment>
<organism evidence="9 10">
    <name type="scientific">Corynebacterium doosanense CAU 212 = DSM 45436</name>
    <dbReference type="NCBI Taxonomy" id="558173"/>
    <lineage>
        <taxon>Bacteria</taxon>
        <taxon>Bacillati</taxon>
        <taxon>Actinomycetota</taxon>
        <taxon>Actinomycetes</taxon>
        <taxon>Mycobacteriales</taxon>
        <taxon>Corynebacteriaceae</taxon>
        <taxon>Corynebacterium</taxon>
    </lineage>
</organism>
<keyword evidence="10" id="KW-1185">Reference proteome</keyword>
<dbReference type="KEGG" id="cdo:CDOO_04220"/>
<feature type="transmembrane region" description="Helical" evidence="7">
    <location>
        <begin position="415"/>
        <end position="437"/>
    </location>
</feature>
<feature type="transmembrane region" description="Helical" evidence="7">
    <location>
        <begin position="370"/>
        <end position="394"/>
    </location>
</feature>
<name>A0A097IJB1_9CORY</name>
<keyword evidence="5 7" id="KW-0472">Membrane</keyword>
<evidence type="ECO:0000313" key="10">
    <source>
        <dbReference type="Proteomes" id="UP000029914"/>
    </source>
</evidence>
<dbReference type="GO" id="GO:0005886">
    <property type="term" value="C:plasma membrane"/>
    <property type="evidence" value="ECO:0007669"/>
    <property type="project" value="UniProtKB-SubCell"/>
</dbReference>
<dbReference type="eggNOG" id="COG0577">
    <property type="taxonomic scope" value="Bacteria"/>
</dbReference>
<dbReference type="EMBL" id="CP006764">
    <property type="protein sequence ID" value="AIT62237.1"/>
    <property type="molecule type" value="Genomic_DNA"/>
</dbReference>
<dbReference type="GO" id="GO:0022857">
    <property type="term" value="F:transmembrane transporter activity"/>
    <property type="evidence" value="ECO:0007669"/>
    <property type="project" value="TreeGrafter"/>
</dbReference>
<feature type="transmembrane region" description="Helical" evidence="7">
    <location>
        <begin position="247"/>
        <end position="276"/>
    </location>
</feature>
<reference evidence="9 10" key="1">
    <citation type="submission" date="2013-09" db="EMBL/GenBank/DDBJ databases">
        <title>Complete genome sequence of Corynebacterium doosanense CAU 212(T) (=DSM 45436(T)), isolated from activated sludge.</title>
        <authorList>
            <person name="Schaffert L."/>
            <person name="Albersmeier A."/>
            <person name="Kalinowski J."/>
            <person name="Ruckert C."/>
        </authorList>
    </citation>
    <scope>NUCLEOTIDE SEQUENCE [LARGE SCALE GENOMIC DNA]</scope>
    <source>
        <strain evidence="9 10">CAU 212</strain>
    </source>
</reference>
<dbReference type="STRING" id="558173.CDOO_04220"/>
<evidence type="ECO:0000256" key="3">
    <source>
        <dbReference type="ARBA" id="ARBA00022692"/>
    </source>
</evidence>
<comment type="subcellular location">
    <subcellularLocation>
        <location evidence="1">Cell membrane</location>
        <topology evidence="1">Multi-pass membrane protein</topology>
    </subcellularLocation>
</comment>
<protein>
    <recommendedName>
        <fullName evidence="8">ABC3 transporter permease C-terminal domain-containing protein</fullName>
    </recommendedName>
</protein>
<dbReference type="OrthoDB" id="4396764at2"/>
<dbReference type="Pfam" id="PF02687">
    <property type="entry name" value="FtsX"/>
    <property type="match status" value="1"/>
</dbReference>
<feature type="domain" description="ABC3 transporter permease C-terminal" evidence="8">
    <location>
        <begin position="208"/>
        <end position="320"/>
    </location>
</feature>